<feature type="transmembrane region" description="Helical" evidence="1">
    <location>
        <begin position="113"/>
        <end position="144"/>
    </location>
</feature>
<organism evidence="2">
    <name type="scientific">Ralstonia syzygii R24</name>
    <dbReference type="NCBI Taxonomy" id="907261"/>
    <lineage>
        <taxon>Bacteria</taxon>
        <taxon>Pseudomonadati</taxon>
        <taxon>Pseudomonadota</taxon>
        <taxon>Betaproteobacteria</taxon>
        <taxon>Burkholderiales</taxon>
        <taxon>Burkholderiaceae</taxon>
        <taxon>Ralstonia</taxon>
        <taxon>Ralstonia solanacearum species complex</taxon>
    </lineage>
</organism>
<evidence type="ECO:0000313" key="2">
    <source>
        <dbReference type="EMBL" id="CCA85268.1"/>
    </source>
</evidence>
<dbReference type="EMBL" id="FR854086">
    <property type="protein sequence ID" value="CCA85268.1"/>
    <property type="molecule type" value="Genomic_DNA"/>
</dbReference>
<dbReference type="RefSeq" id="WP_197333360.1">
    <property type="nucleotide sequence ID" value="NZ_CP115944.1"/>
</dbReference>
<keyword evidence="1" id="KW-1133">Transmembrane helix</keyword>
<protein>
    <recommendedName>
        <fullName evidence="3">Transmembrane protein</fullName>
    </recommendedName>
</protein>
<keyword evidence="1" id="KW-0472">Membrane</keyword>
<feature type="transmembrane region" description="Helical" evidence="1">
    <location>
        <begin position="39"/>
        <end position="58"/>
    </location>
</feature>
<keyword evidence="1" id="KW-0812">Transmembrane</keyword>
<evidence type="ECO:0000256" key="1">
    <source>
        <dbReference type="SAM" id="Phobius"/>
    </source>
</evidence>
<accession>G2ZY74</accession>
<feature type="transmembrane region" description="Helical" evidence="1">
    <location>
        <begin position="70"/>
        <end position="93"/>
    </location>
</feature>
<name>G2ZY74_9RALS</name>
<gene>
    <name evidence="2" type="ORF">RALSY_11277</name>
</gene>
<reference evidence="2" key="1">
    <citation type="journal article" date="2011" name="PLoS ONE">
        <title>Ralstonia syzygii, the Blood Disease Bacterium and some Asian R. solanacearum strains form a single genomic species despite divergent lifestyles.</title>
        <authorList>
            <person name="Remenant B."/>
            <person name="de Cambiaire J.C."/>
            <person name="Cellier G."/>
            <person name="Jacobs J.M."/>
            <person name="Mangenot S."/>
            <person name="Barbe V."/>
            <person name="Lajus A."/>
            <person name="Vallenet D."/>
            <person name="Medigue C."/>
            <person name="Fegan M."/>
            <person name="Allen C."/>
            <person name="Prior P."/>
        </authorList>
    </citation>
    <scope>NUCLEOTIDE SEQUENCE</scope>
    <source>
        <strain evidence="2">R24</strain>
    </source>
</reference>
<dbReference type="AlphaFoldDB" id="G2ZY74"/>
<sequence>MHDDDSSDLYVSLALARLAWPQLVTLFSFLSAVLMRFPLWFDGLAVLVVIASVSRISADVATNSRRPFRLTMIDCLLIASGWAAGLLSMWWWAVERAQHLEAGALLTPASQDFLIFTTELAWCPAVTQWISSAVVLVVTLVWAFSGRYRD</sequence>
<reference evidence="2" key="2">
    <citation type="submission" date="2011-04" db="EMBL/GenBank/DDBJ databases">
        <authorList>
            <person name="Genoscope - CEA"/>
        </authorList>
    </citation>
    <scope>NUCLEOTIDE SEQUENCE</scope>
    <source>
        <strain evidence="2">R24</strain>
    </source>
</reference>
<evidence type="ECO:0008006" key="3">
    <source>
        <dbReference type="Google" id="ProtNLM"/>
    </source>
</evidence>
<proteinExistence type="predicted"/>